<dbReference type="HAMAP" id="MF_01609">
    <property type="entry name" value="Glu_cys_ligase_2"/>
    <property type="match status" value="1"/>
</dbReference>
<keyword evidence="2 5" id="KW-0547">Nucleotide-binding</keyword>
<dbReference type="GO" id="GO:0004357">
    <property type="term" value="F:glutamate-cysteine ligase activity"/>
    <property type="evidence" value="ECO:0007669"/>
    <property type="project" value="UniProtKB-EC"/>
</dbReference>
<dbReference type="eggNOG" id="COG2308">
    <property type="taxonomic scope" value="Bacteria"/>
</dbReference>
<dbReference type="InterPro" id="IPR011793">
    <property type="entry name" value="YbdK"/>
</dbReference>
<dbReference type="AlphaFoldDB" id="B2HI24"/>
<name>B2HI24_MYCMM</name>
<evidence type="ECO:0000256" key="2">
    <source>
        <dbReference type="ARBA" id="ARBA00022741"/>
    </source>
</evidence>
<dbReference type="Gene3D" id="3.30.1490.270">
    <property type="match status" value="1"/>
</dbReference>
<keyword evidence="8" id="KW-1185">Reference proteome</keyword>
<dbReference type="InterPro" id="IPR006336">
    <property type="entry name" value="GCS2"/>
</dbReference>
<dbReference type="SUPFAM" id="SSF56059">
    <property type="entry name" value="Glutathione synthetase ATP-binding domain-like"/>
    <property type="match status" value="1"/>
</dbReference>
<evidence type="ECO:0000259" key="6">
    <source>
        <dbReference type="Pfam" id="PF14403"/>
    </source>
</evidence>
<sequence length="869" mass="93658">MRRDPPRTMGVEEEFHLVDLRSRRLTTRAPDLLAKLPEDYVAELQSCVVETNSGIVDSLDALRADLLRHRRLLVDAADEIGVGVVAAGAVPLSVPAELQITQTPRYLHMLADYQLLAREQLICATHVHVGIDDRDEAIAIANRLLPCLPTLLALSASSPFWADGSDTGYASMRTLVWRRWPTTGLAAPVQSATEYDALVKALIASQVITDYGMIYFDLRPSSHAPTLELRVCDSCPSVDTIVLVAGLYRAAVAREAEAIRAGTPAPAFPSTVGSAALWRAARSGLEGDLVDLTGPVPASRPAGDVVNDLVSSLRPQLEASGDWEMIGELTRQTLLSGTSSARQRRALRRRGRLTDVVDQLIAETAGRVKPTTAAVSHDGGLLAAYQPTGEAGKPADDMFASYDEAVDADGRARPNYKTALKTIEGLGVDVLRARDRDIEQERRAGNVTFRAAGHSRVQVNPLDLVPRIVTADEWAQLSQGLAQRARALDAFLRDVYSEQAILADGVLSAQVLDRSPGFRSTGRLAGDGVRAHISGIDLVCDRAGNWMVLEDNLRIPSGVAYAIVNRRLLGKYLPELPPPGGVADLDRVAHLLLETLRAAAPPHTPDQPTVTLLSAGRDDPGWFEHGFLAEEMGVALVAPSDLSVRDRRVFRHGGSGGSPVDVIYSRMYEDMLLSSTGHDGAPLRSGLLEALDAGNLTIVNALGNGVAEDKAVYPFVPAMIEYYLGEKPALAQVPTWVCAEREQRDYVLDHLGELVVKPTDGLSGSGVLIGPEATDAAIEARRRELLIQPERFVAQQLVALSTHPTFDDDGLYPHHVDLRAFVHLRQAPRGPVTAKVLPAALTRVASRGSRIANSSSGAGSKDTWIFTDG</sequence>
<dbReference type="PANTHER" id="PTHR34595:SF7">
    <property type="entry name" value="SLL1039 PROTEIN"/>
    <property type="match status" value="1"/>
</dbReference>
<dbReference type="InterPro" id="IPR014746">
    <property type="entry name" value="Gln_synth/guanido_kin_cat_dom"/>
</dbReference>
<reference evidence="7 8" key="1">
    <citation type="journal article" date="2008" name="Genome Res.">
        <title>Insights from the complete genome sequence of Mycobacterium marinum on the evolution of Mycobacterium tuberculosis.</title>
        <authorList>
            <person name="Stinear T.P."/>
            <person name="Seemann T."/>
            <person name="Harrison P.F."/>
            <person name="Jenkin G.A."/>
            <person name="Davies J.K."/>
            <person name="Johnson P.D."/>
            <person name="Abdellah Z."/>
            <person name="Arrowsmith C."/>
            <person name="Chillingworth T."/>
            <person name="Churcher C."/>
            <person name="Clarke K."/>
            <person name="Cronin A."/>
            <person name="Davis P."/>
            <person name="Goodhead I."/>
            <person name="Holroyd N."/>
            <person name="Jagels K."/>
            <person name="Lord A."/>
            <person name="Moule S."/>
            <person name="Mungall K."/>
            <person name="Norbertczak H."/>
            <person name="Quail M.A."/>
            <person name="Rabbinowitsch E."/>
            <person name="Walker D."/>
            <person name="White B."/>
            <person name="Whitehead S."/>
            <person name="Small P.L."/>
            <person name="Brosch R."/>
            <person name="Ramakrishnan L."/>
            <person name="Fischbach M.A."/>
            <person name="Parkhill J."/>
            <person name="Cole S.T."/>
        </authorList>
    </citation>
    <scope>NUCLEOTIDE SEQUENCE [LARGE SCALE GENOMIC DNA]</scope>
    <source>
        <strain evidence="8">ATCC BAA-535 / M</strain>
    </source>
</reference>
<proteinExistence type="inferred from homology"/>
<accession>B2HI24</accession>
<protein>
    <recommendedName>
        <fullName evidence="5">Putative glutamate--cysteine ligase 2</fullName>
        <ecNumber evidence="5">6.3.2.2</ecNumber>
    </recommendedName>
    <alternativeName>
        <fullName evidence="5">Gamma-glutamylcysteine synthetase 2</fullName>
        <shortName evidence="5">GCS 2</shortName>
        <shortName evidence="5">Gamma-GCS 2</shortName>
    </alternativeName>
</protein>
<dbReference type="PANTHER" id="PTHR34595">
    <property type="entry name" value="BLR5612 PROTEIN"/>
    <property type="match status" value="1"/>
</dbReference>
<dbReference type="Pfam" id="PF14403">
    <property type="entry name" value="CP_ATPgrasp_2"/>
    <property type="match status" value="1"/>
</dbReference>
<evidence type="ECO:0000256" key="1">
    <source>
        <dbReference type="ARBA" id="ARBA00022598"/>
    </source>
</evidence>
<gene>
    <name evidence="7" type="primary">gcs2</name>
    <name evidence="7" type="ordered locus">MMAR_5020</name>
</gene>
<dbReference type="GO" id="GO:0005524">
    <property type="term" value="F:ATP binding"/>
    <property type="evidence" value="ECO:0007669"/>
    <property type="project" value="UniProtKB-KW"/>
</dbReference>
<comment type="function">
    <text evidence="5">ATP-dependent carboxylate-amine ligase which exhibits weak glutamate--cysteine ligase activity.</text>
</comment>
<dbReference type="STRING" id="216594.MMAR_5020"/>
<dbReference type="eggNOG" id="COG2170">
    <property type="taxonomic scope" value="Bacteria"/>
</dbReference>
<dbReference type="KEGG" id="mmi:MMAR_5020"/>
<comment type="similarity">
    <text evidence="5">Belongs to the glutamate--cysteine ligase type 2 family. YbdK subfamily.</text>
</comment>
<evidence type="ECO:0000256" key="3">
    <source>
        <dbReference type="ARBA" id="ARBA00022840"/>
    </source>
</evidence>
<dbReference type="InterPro" id="IPR025841">
    <property type="entry name" value="CP_ATPgrasp_2"/>
</dbReference>
<comment type="catalytic activity">
    <reaction evidence="4 5">
        <text>L-cysteine + L-glutamate + ATP = gamma-L-glutamyl-L-cysteine + ADP + phosphate + H(+)</text>
        <dbReference type="Rhea" id="RHEA:13285"/>
        <dbReference type="ChEBI" id="CHEBI:15378"/>
        <dbReference type="ChEBI" id="CHEBI:29985"/>
        <dbReference type="ChEBI" id="CHEBI:30616"/>
        <dbReference type="ChEBI" id="CHEBI:35235"/>
        <dbReference type="ChEBI" id="CHEBI:43474"/>
        <dbReference type="ChEBI" id="CHEBI:58173"/>
        <dbReference type="ChEBI" id="CHEBI:456216"/>
        <dbReference type="EC" id="6.3.2.2"/>
    </reaction>
</comment>
<evidence type="ECO:0000313" key="7">
    <source>
        <dbReference type="EMBL" id="ACC43424.1"/>
    </source>
</evidence>
<dbReference type="Gene3D" id="3.40.50.11290">
    <property type="match status" value="1"/>
</dbReference>
<dbReference type="SUPFAM" id="SSF55931">
    <property type="entry name" value="Glutamine synthetase/guanido kinase"/>
    <property type="match status" value="1"/>
</dbReference>
<dbReference type="EMBL" id="CP000854">
    <property type="protein sequence ID" value="ACC43424.1"/>
    <property type="molecule type" value="Genomic_DNA"/>
</dbReference>
<keyword evidence="1 5" id="KW-0436">Ligase</keyword>
<evidence type="ECO:0000256" key="5">
    <source>
        <dbReference type="HAMAP-Rule" id="MF_01609"/>
    </source>
</evidence>
<dbReference type="EC" id="6.3.2.2" evidence="5"/>
<evidence type="ECO:0000256" key="4">
    <source>
        <dbReference type="ARBA" id="ARBA00048819"/>
    </source>
</evidence>
<feature type="domain" description="Circularly permuted ATP-grasp type 2" evidence="6">
    <location>
        <begin position="466"/>
        <end position="845"/>
    </location>
</feature>
<dbReference type="Gene3D" id="3.30.590.20">
    <property type="match status" value="1"/>
</dbReference>
<dbReference type="InterPro" id="IPR051680">
    <property type="entry name" value="ATP-dep_Glu-Cys_Ligase-2"/>
</dbReference>
<dbReference type="Pfam" id="PF04107">
    <property type="entry name" value="GCS2"/>
    <property type="match status" value="1"/>
</dbReference>
<keyword evidence="3 5" id="KW-0067">ATP-binding</keyword>
<dbReference type="Proteomes" id="UP000001190">
    <property type="component" value="Chromosome"/>
</dbReference>
<dbReference type="NCBIfam" id="TIGR02050">
    <property type="entry name" value="gshA_cyan_rel"/>
    <property type="match status" value="1"/>
</dbReference>
<evidence type="ECO:0000313" key="8">
    <source>
        <dbReference type="Proteomes" id="UP000001190"/>
    </source>
</evidence>
<dbReference type="HOGENOM" id="CLU_017048_0_0_11"/>
<dbReference type="GO" id="GO:0042398">
    <property type="term" value="P:modified amino acid biosynthetic process"/>
    <property type="evidence" value="ECO:0007669"/>
    <property type="project" value="InterPro"/>
</dbReference>
<dbReference type="NCBIfam" id="NF010041">
    <property type="entry name" value="PRK13517.1-1"/>
    <property type="match status" value="1"/>
</dbReference>
<organism evidence="7 8">
    <name type="scientific">Mycobacterium marinum (strain ATCC BAA-535 / M)</name>
    <dbReference type="NCBI Taxonomy" id="216594"/>
    <lineage>
        <taxon>Bacteria</taxon>
        <taxon>Bacillati</taxon>
        <taxon>Actinomycetota</taxon>
        <taxon>Actinomycetes</taxon>
        <taxon>Mycobacteriales</taxon>
        <taxon>Mycobacteriaceae</taxon>
        <taxon>Mycobacterium</taxon>
        <taxon>Mycobacterium ulcerans group</taxon>
    </lineage>
</organism>